<dbReference type="InterPro" id="IPR045425">
    <property type="entry name" value="DUF6508"/>
</dbReference>
<dbReference type="Proteomes" id="UP000030437">
    <property type="component" value="Unassembled WGS sequence"/>
</dbReference>
<dbReference type="AlphaFoldDB" id="A0A0A3JER2"/>
<keyword evidence="2" id="KW-1185">Reference proteome</keyword>
<sequence length="130" mass="15537">MSHISEIKFEELNRLVGFLDFFQRVDALMSEEEKRDMLECEEIMEFYEELYNTGFLLVFDWKSWLDQNEIYKNIANNIEEHVTKADLDTLRKLTTSYIRGDRFTEGLFEGVILNGHVTKILTRLKELMDK</sequence>
<dbReference type="STRING" id="1220589.CD32_10045"/>
<reference evidence="1 2" key="1">
    <citation type="submission" date="2014-02" db="EMBL/GenBank/DDBJ databases">
        <title>Draft genome sequence of Lysinibacillus odysseyi NBRC 100172.</title>
        <authorList>
            <person name="Zhang F."/>
            <person name="Wang G."/>
            <person name="Zhang L."/>
        </authorList>
    </citation>
    <scope>NUCLEOTIDE SEQUENCE [LARGE SCALE GENOMIC DNA]</scope>
    <source>
        <strain evidence="1 2">NBRC 100172</strain>
    </source>
</reference>
<proteinExistence type="predicted"/>
<comment type="caution">
    <text evidence="1">The sequence shown here is derived from an EMBL/GenBank/DDBJ whole genome shotgun (WGS) entry which is preliminary data.</text>
</comment>
<organism evidence="1 2">
    <name type="scientific">Lysinibacillus odysseyi 34hs-1 = NBRC 100172</name>
    <dbReference type="NCBI Taxonomy" id="1220589"/>
    <lineage>
        <taxon>Bacteria</taxon>
        <taxon>Bacillati</taxon>
        <taxon>Bacillota</taxon>
        <taxon>Bacilli</taxon>
        <taxon>Bacillales</taxon>
        <taxon>Bacillaceae</taxon>
        <taxon>Lysinibacillus</taxon>
    </lineage>
</organism>
<name>A0A0A3JER2_9BACI</name>
<evidence type="ECO:0000313" key="1">
    <source>
        <dbReference type="EMBL" id="KGR85542.1"/>
    </source>
</evidence>
<dbReference type="Pfam" id="PF20118">
    <property type="entry name" value="DUF6508"/>
    <property type="match status" value="1"/>
</dbReference>
<dbReference type="EMBL" id="JPVP01000054">
    <property type="protein sequence ID" value="KGR85542.1"/>
    <property type="molecule type" value="Genomic_DNA"/>
</dbReference>
<gene>
    <name evidence="1" type="ORF">CD32_10045</name>
</gene>
<evidence type="ECO:0000313" key="2">
    <source>
        <dbReference type="Proteomes" id="UP000030437"/>
    </source>
</evidence>
<protein>
    <submittedName>
        <fullName evidence="1">Uncharacterized protein</fullName>
    </submittedName>
</protein>
<dbReference type="eggNOG" id="ENOG5033HZ1">
    <property type="taxonomic scope" value="Bacteria"/>
</dbReference>
<accession>A0A0A3JER2</accession>